<keyword evidence="1 4" id="KW-0378">Hydrolase</keyword>
<dbReference type="PANTHER" id="PTHR12304:SF25">
    <property type="entry name" value="INOSINE_URIDINE-PREFERRING NUCLEOSIDE HYDROLASE DOMAIN-CONTAINING PROTEIN"/>
    <property type="match status" value="1"/>
</dbReference>
<comment type="caution">
    <text evidence="4">The sequence shown here is derived from an EMBL/GenBank/DDBJ whole genome shotgun (WGS) entry which is preliminary data.</text>
</comment>
<dbReference type="SUPFAM" id="SSF53590">
    <property type="entry name" value="Nucleoside hydrolase"/>
    <property type="match status" value="1"/>
</dbReference>
<evidence type="ECO:0000259" key="3">
    <source>
        <dbReference type="Pfam" id="PF01156"/>
    </source>
</evidence>
<dbReference type="Gene3D" id="3.90.245.10">
    <property type="entry name" value="Ribonucleoside hydrolase-like"/>
    <property type="match status" value="1"/>
</dbReference>
<dbReference type="Pfam" id="PF01156">
    <property type="entry name" value="IU_nuc_hydro"/>
    <property type="match status" value="1"/>
</dbReference>
<gene>
    <name evidence="4" type="ORF">ALP44_05177</name>
</gene>
<evidence type="ECO:0000313" key="5">
    <source>
        <dbReference type="Proteomes" id="UP000282636"/>
    </source>
</evidence>
<feature type="domain" description="Inosine/uridine-preferring nucleoside hydrolase" evidence="3">
    <location>
        <begin position="5"/>
        <end position="299"/>
    </location>
</feature>
<dbReference type="GO" id="GO:0008477">
    <property type="term" value="F:purine nucleosidase activity"/>
    <property type="evidence" value="ECO:0007669"/>
    <property type="project" value="TreeGrafter"/>
</dbReference>
<evidence type="ECO:0000313" key="4">
    <source>
        <dbReference type="EMBL" id="RMT56958.1"/>
    </source>
</evidence>
<dbReference type="RefSeq" id="WP_019333606.1">
    <property type="nucleotide sequence ID" value="NZ_BQUM01000091.1"/>
</dbReference>
<dbReference type="EMBL" id="RBTL01000370">
    <property type="protein sequence ID" value="RMT56958.1"/>
    <property type="molecule type" value="Genomic_DNA"/>
</dbReference>
<dbReference type="AlphaFoldDB" id="A0A0Q0HV63"/>
<dbReference type="GO" id="GO:0005829">
    <property type="term" value="C:cytosol"/>
    <property type="evidence" value="ECO:0007669"/>
    <property type="project" value="TreeGrafter"/>
</dbReference>
<proteinExistence type="predicted"/>
<keyword evidence="2" id="KW-0326">Glycosidase</keyword>
<dbReference type="InterPro" id="IPR023186">
    <property type="entry name" value="IUNH"/>
</dbReference>
<dbReference type="GO" id="GO:0006152">
    <property type="term" value="P:purine nucleoside catabolic process"/>
    <property type="evidence" value="ECO:0007669"/>
    <property type="project" value="TreeGrafter"/>
</dbReference>
<reference evidence="4 5" key="1">
    <citation type="submission" date="2018-08" db="EMBL/GenBank/DDBJ databases">
        <title>Recombination of ecologically and evolutionarily significant loci maintains genetic cohesion in the Pseudomonas syringae species complex.</title>
        <authorList>
            <person name="Dillon M."/>
            <person name="Thakur S."/>
            <person name="Almeida R.N.D."/>
            <person name="Weir B.S."/>
            <person name="Guttman D.S."/>
        </authorList>
    </citation>
    <scope>NUCLEOTIDE SEQUENCE [LARGE SCALE GENOMIC DNA]</scope>
    <source>
        <strain evidence="4 5">ICMP 3934</strain>
    </source>
</reference>
<evidence type="ECO:0000256" key="1">
    <source>
        <dbReference type="ARBA" id="ARBA00022801"/>
    </source>
</evidence>
<organism evidence="4 5">
    <name type="scientific">Pseudomonas syringae pv. theae</name>
    <dbReference type="NCBI Taxonomy" id="103985"/>
    <lineage>
        <taxon>Bacteria</taxon>
        <taxon>Pseudomonadati</taxon>
        <taxon>Pseudomonadota</taxon>
        <taxon>Gammaproteobacteria</taxon>
        <taxon>Pseudomonadales</taxon>
        <taxon>Pseudomonadaceae</taxon>
        <taxon>Pseudomonas</taxon>
        <taxon>Pseudomonas syringae</taxon>
    </lineage>
</organism>
<protein>
    <submittedName>
        <fullName evidence="4">Inosine-uridine preferring nucleoside hydrolase</fullName>
    </submittedName>
</protein>
<accession>A0A0Q0HV63</accession>
<name>A0A0Q0HV63_PSESX</name>
<dbReference type="InterPro" id="IPR036452">
    <property type="entry name" value="Ribo_hydro-like"/>
</dbReference>
<dbReference type="Proteomes" id="UP000282636">
    <property type="component" value="Unassembled WGS sequence"/>
</dbReference>
<evidence type="ECO:0000256" key="2">
    <source>
        <dbReference type="ARBA" id="ARBA00023295"/>
    </source>
</evidence>
<sequence length="330" mass="35847">MNRKVIIDTDMGWDDVLSIAYLMKRPDIDIIGITVTGCGETDLGWGVIIAQHLLGIGNQLDTVVARGTDQPLEYDNRFPQPFKNDMNDVMGLLGTLNPAALPQVSTLSAWEFMYQTVKNSQDKITVLSLGGFTNIANMLSLSSQPTDLQMIDQIVAMAGAVYVDGNVAALNDVQPAWDQGESYRSNHYAEWNVFVDPVAANIVFGSSLPLTLVPLDVCNQVILDATYSKQITATDPVATLVRQVLETKSGTHAEGYPVPIFDPLATMLMAGGIEATKVDEQYLSVNTQITPQDNHCGQIQLQTNGSRTITSVLGVSQFAFSQNFAQVINS</sequence>
<dbReference type="InterPro" id="IPR001910">
    <property type="entry name" value="Inosine/uridine_hydrolase_dom"/>
</dbReference>
<dbReference type="PANTHER" id="PTHR12304">
    <property type="entry name" value="INOSINE-URIDINE PREFERRING NUCLEOSIDE HYDROLASE"/>
    <property type="match status" value="1"/>
</dbReference>